<reference evidence="5" key="1">
    <citation type="journal article" date="2014" name="Front. Microbiol.">
        <title>High frequency of phylogenetically diverse reductive dehalogenase-homologous genes in deep subseafloor sedimentary metagenomes.</title>
        <authorList>
            <person name="Kawai M."/>
            <person name="Futagami T."/>
            <person name="Toyoda A."/>
            <person name="Takaki Y."/>
            <person name="Nishi S."/>
            <person name="Hori S."/>
            <person name="Arai W."/>
            <person name="Tsubouchi T."/>
            <person name="Morono Y."/>
            <person name="Uchiyama I."/>
            <person name="Ito T."/>
            <person name="Fujiyama A."/>
            <person name="Inagaki F."/>
            <person name="Takami H."/>
        </authorList>
    </citation>
    <scope>NUCLEOTIDE SEQUENCE</scope>
    <source>
        <strain evidence="5">Expedition CK06-06</strain>
    </source>
</reference>
<gene>
    <name evidence="5" type="ORF">S03H2_61810</name>
</gene>
<evidence type="ECO:0000313" key="5">
    <source>
        <dbReference type="EMBL" id="GAH86441.1"/>
    </source>
</evidence>
<dbReference type="AlphaFoldDB" id="X1IVH2"/>
<protein>
    <recommendedName>
        <fullName evidence="4">Molybdopterin oxidoreductase domain-containing protein</fullName>
    </recommendedName>
</protein>
<evidence type="ECO:0000259" key="4">
    <source>
        <dbReference type="Pfam" id="PF00384"/>
    </source>
</evidence>
<dbReference type="GO" id="GO:0030288">
    <property type="term" value="C:outer membrane-bounded periplasmic space"/>
    <property type="evidence" value="ECO:0007669"/>
    <property type="project" value="TreeGrafter"/>
</dbReference>
<dbReference type="EMBL" id="BARU01039923">
    <property type="protein sequence ID" value="GAH86441.1"/>
    <property type="molecule type" value="Genomic_DNA"/>
</dbReference>
<dbReference type="GO" id="GO:0009055">
    <property type="term" value="F:electron transfer activity"/>
    <property type="evidence" value="ECO:0007669"/>
    <property type="project" value="TreeGrafter"/>
</dbReference>
<dbReference type="InterPro" id="IPR050612">
    <property type="entry name" value="Prok_Mopterin_Oxidored"/>
</dbReference>
<dbReference type="PANTHER" id="PTHR43742:SF10">
    <property type="entry name" value="TRIMETHYLAMINE-N-OXIDE REDUCTASE 2"/>
    <property type="match status" value="1"/>
</dbReference>
<keyword evidence="3" id="KW-0560">Oxidoreductase</keyword>
<proteinExistence type="predicted"/>
<comment type="caution">
    <text evidence="5">The sequence shown here is derived from an EMBL/GenBank/DDBJ whole genome shotgun (WGS) entry which is preliminary data.</text>
</comment>
<feature type="domain" description="Molybdopterin oxidoreductase" evidence="4">
    <location>
        <begin position="87"/>
        <end position="198"/>
    </location>
</feature>
<dbReference type="GO" id="GO:0009061">
    <property type="term" value="P:anaerobic respiration"/>
    <property type="evidence" value="ECO:0007669"/>
    <property type="project" value="TreeGrafter"/>
</dbReference>
<dbReference type="Gene3D" id="3.40.50.740">
    <property type="match status" value="1"/>
</dbReference>
<evidence type="ECO:0000256" key="3">
    <source>
        <dbReference type="ARBA" id="ARBA00023002"/>
    </source>
</evidence>
<evidence type="ECO:0000256" key="1">
    <source>
        <dbReference type="ARBA" id="ARBA00001942"/>
    </source>
</evidence>
<dbReference type="Pfam" id="PF00384">
    <property type="entry name" value="Molybdopterin"/>
    <property type="match status" value="1"/>
</dbReference>
<organism evidence="5">
    <name type="scientific">marine sediment metagenome</name>
    <dbReference type="NCBI Taxonomy" id="412755"/>
    <lineage>
        <taxon>unclassified sequences</taxon>
        <taxon>metagenomes</taxon>
        <taxon>ecological metagenomes</taxon>
    </lineage>
</organism>
<accession>X1IVH2</accession>
<evidence type="ECO:0000256" key="2">
    <source>
        <dbReference type="ARBA" id="ARBA00022505"/>
    </source>
</evidence>
<dbReference type="InterPro" id="IPR006656">
    <property type="entry name" value="Mopterin_OxRdtase"/>
</dbReference>
<dbReference type="GO" id="GO:0016491">
    <property type="term" value="F:oxidoreductase activity"/>
    <property type="evidence" value="ECO:0007669"/>
    <property type="project" value="UniProtKB-KW"/>
</dbReference>
<feature type="non-terminal residue" evidence="5">
    <location>
        <position position="1"/>
    </location>
</feature>
<sequence length="236" mass="26922">FVFPGYAEGGISGDPLNSAAHYQMISRGITMHPVRSTINDPGGQHIPRVLIPECILNPPQEWRGKGFCGASTETQLKKYKYPEDGLSEVKMFWRYGGAYIGTMNNTNRWVKMYQSPKLEFVVNQSIYVEGEAKFADLVLPACTNFERWDIGEWAHCSGYIPHSSYGTNHRIIVLQKKCIEPLGESKSDYDIFAMVAERLGFHDKFTEGGLTDLDWVKRMFNASDLPKYISWEEFEK</sequence>
<comment type="cofactor">
    <cofactor evidence="1">
        <name>Mo-bis(molybdopterin guanine dinucleotide)</name>
        <dbReference type="ChEBI" id="CHEBI:60539"/>
    </cofactor>
</comment>
<feature type="non-terminal residue" evidence="5">
    <location>
        <position position="236"/>
    </location>
</feature>
<dbReference type="PANTHER" id="PTHR43742">
    <property type="entry name" value="TRIMETHYLAMINE-N-OXIDE REDUCTASE"/>
    <property type="match status" value="1"/>
</dbReference>
<name>X1IVH2_9ZZZZ</name>
<keyword evidence="2" id="KW-0500">Molybdenum</keyword>
<dbReference type="GO" id="GO:0030151">
    <property type="term" value="F:molybdenum ion binding"/>
    <property type="evidence" value="ECO:0007669"/>
    <property type="project" value="TreeGrafter"/>
</dbReference>
<dbReference type="SUPFAM" id="SSF53706">
    <property type="entry name" value="Formate dehydrogenase/DMSO reductase, domains 1-3"/>
    <property type="match status" value="1"/>
</dbReference>